<reference evidence="1" key="1">
    <citation type="submission" date="2021-01" db="EMBL/GenBank/DDBJ databases">
        <title>Adiantum capillus-veneris genome.</title>
        <authorList>
            <person name="Fang Y."/>
            <person name="Liao Q."/>
        </authorList>
    </citation>
    <scope>NUCLEOTIDE SEQUENCE</scope>
    <source>
        <strain evidence="1">H3</strain>
        <tissue evidence="1">Leaf</tissue>
    </source>
</reference>
<accession>A0A9D4Z825</accession>
<protein>
    <submittedName>
        <fullName evidence="1">Uncharacterized protein</fullName>
    </submittedName>
</protein>
<comment type="caution">
    <text evidence="1">The sequence shown here is derived from an EMBL/GenBank/DDBJ whole genome shotgun (WGS) entry which is preliminary data.</text>
</comment>
<gene>
    <name evidence="1" type="ORF">GOP47_0021060</name>
</gene>
<name>A0A9D4Z825_ADICA</name>
<dbReference type="AlphaFoldDB" id="A0A9D4Z825"/>
<evidence type="ECO:0000313" key="2">
    <source>
        <dbReference type="Proteomes" id="UP000886520"/>
    </source>
</evidence>
<dbReference type="EMBL" id="JABFUD020000020">
    <property type="protein sequence ID" value="KAI5064390.1"/>
    <property type="molecule type" value="Genomic_DNA"/>
</dbReference>
<proteinExistence type="predicted"/>
<evidence type="ECO:0000313" key="1">
    <source>
        <dbReference type="EMBL" id="KAI5064390.1"/>
    </source>
</evidence>
<sequence>MKIIFCQEQAKFGVLVGPGLPFASSYGDSITYAGFASPLSPLCYELLSRSEIDFLIEFRKASRGGPTIPYTEFL</sequence>
<organism evidence="1 2">
    <name type="scientific">Adiantum capillus-veneris</name>
    <name type="common">Maidenhair fern</name>
    <dbReference type="NCBI Taxonomy" id="13818"/>
    <lineage>
        <taxon>Eukaryota</taxon>
        <taxon>Viridiplantae</taxon>
        <taxon>Streptophyta</taxon>
        <taxon>Embryophyta</taxon>
        <taxon>Tracheophyta</taxon>
        <taxon>Polypodiopsida</taxon>
        <taxon>Polypodiidae</taxon>
        <taxon>Polypodiales</taxon>
        <taxon>Pteridineae</taxon>
        <taxon>Pteridaceae</taxon>
        <taxon>Vittarioideae</taxon>
        <taxon>Adiantum</taxon>
    </lineage>
</organism>
<dbReference type="Proteomes" id="UP000886520">
    <property type="component" value="Chromosome 20"/>
</dbReference>
<keyword evidence="2" id="KW-1185">Reference proteome</keyword>